<dbReference type="AlphaFoldDB" id="A0A0K0DFM7"/>
<protein>
    <submittedName>
        <fullName evidence="2">Secreted protein</fullName>
    </submittedName>
</protein>
<proteinExistence type="predicted"/>
<organism evidence="1 2">
    <name type="scientific">Angiostrongylus cantonensis</name>
    <name type="common">Rat lungworm</name>
    <dbReference type="NCBI Taxonomy" id="6313"/>
    <lineage>
        <taxon>Eukaryota</taxon>
        <taxon>Metazoa</taxon>
        <taxon>Ecdysozoa</taxon>
        <taxon>Nematoda</taxon>
        <taxon>Chromadorea</taxon>
        <taxon>Rhabditida</taxon>
        <taxon>Rhabditina</taxon>
        <taxon>Rhabditomorpha</taxon>
        <taxon>Strongyloidea</taxon>
        <taxon>Metastrongylidae</taxon>
        <taxon>Angiostrongylus</taxon>
    </lineage>
</organism>
<reference evidence="2" key="2">
    <citation type="submission" date="2017-02" db="UniProtKB">
        <authorList>
            <consortium name="WormBaseParasite"/>
        </authorList>
    </citation>
    <scope>IDENTIFICATION</scope>
</reference>
<evidence type="ECO:0000313" key="2">
    <source>
        <dbReference type="WBParaSite" id="ACAC_0000977901-mRNA-1"/>
    </source>
</evidence>
<name>A0A0K0DFM7_ANGCA</name>
<keyword evidence="1" id="KW-1185">Reference proteome</keyword>
<accession>A0A0K0DFM7</accession>
<sequence length="102" mass="11433">MRKAILFCIFESYKIVILSHIVVRTPLLVIFETYSLPCSVSKSVIEELLSAIVNGQYCAQESVSSVFVCSDVRGPSCCWRSERIAAFELIIVKTYSVRSDCS</sequence>
<evidence type="ECO:0000313" key="1">
    <source>
        <dbReference type="Proteomes" id="UP000035642"/>
    </source>
</evidence>
<dbReference type="Proteomes" id="UP000035642">
    <property type="component" value="Unassembled WGS sequence"/>
</dbReference>
<dbReference type="WBParaSite" id="ACAC_0000977901-mRNA-1">
    <property type="protein sequence ID" value="ACAC_0000977901-mRNA-1"/>
    <property type="gene ID" value="ACAC_0000977901"/>
</dbReference>
<reference evidence="1" key="1">
    <citation type="submission" date="2012-09" db="EMBL/GenBank/DDBJ databases">
        <authorList>
            <person name="Martin A.A."/>
        </authorList>
    </citation>
    <scope>NUCLEOTIDE SEQUENCE</scope>
</reference>